<organism evidence="1">
    <name type="scientific">uncultured Coleofasciculus sp</name>
    <dbReference type="NCBI Taxonomy" id="1267456"/>
    <lineage>
        <taxon>Bacteria</taxon>
        <taxon>Bacillati</taxon>
        <taxon>Cyanobacteriota</taxon>
        <taxon>Cyanophyceae</taxon>
        <taxon>Coleofasciculales</taxon>
        <taxon>Coleofasciculaceae</taxon>
        <taxon>Coleofasciculus</taxon>
        <taxon>environmental samples</taxon>
    </lineage>
</organism>
<dbReference type="Gene3D" id="3.30.70.2970">
    <property type="entry name" value="Protein of unknown function (DUF541), domain 2"/>
    <property type="match status" value="1"/>
</dbReference>
<dbReference type="Pfam" id="PF04402">
    <property type="entry name" value="SIMPL"/>
    <property type="match status" value="1"/>
</dbReference>
<dbReference type="Gene3D" id="3.30.110.170">
    <property type="entry name" value="Protein of unknown function (DUF541), domain 1"/>
    <property type="match status" value="1"/>
</dbReference>
<dbReference type="GO" id="GO:0006974">
    <property type="term" value="P:DNA damage response"/>
    <property type="evidence" value="ECO:0007669"/>
    <property type="project" value="TreeGrafter"/>
</dbReference>
<reference evidence="1" key="1">
    <citation type="submission" date="2020-02" db="EMBL/GenBank/DDBJ databases">
        <authorList>
            <person name="Meier V. D."/>
        </authorList>
    </citation>
    <scope>NUCLEOTIDE SEQUENCE</scope>
    <source>
        <strain evidence="1">AVDCRST_MAG92</strain>
    </source>
</reference>
<sequence>MNPILLSANGNRLGKRLQTISLTASLLTIALINPVMAQEKVLRTLSVTGRGVESIQTTRTSVQLGVEVQGKSATGVQEEVASRSSAVVALLRSRNVEKLKTTGIRLNPIYDTENNRQRLTGYSATNTVSFRLPTEQAGTLLDDAVKAGATRIDGVSFTASEEAIASAQKQALRKATQDAQQQADAVLSSLNLTRKDIVGIQVNGATPPPPTFQLRSDPLLSNSGSIVLKESLAVEGGEQEVQAGVTLQISY</sequence>
<dbReference type="InterPro" id="IPR007497">
    <property type="entry name" value="SIMPL/DUF541"/>
</dbReference>
<dbReference type="AlphaFoldDB" id="A0A6J4K4N2"/>
<dbReference type="EMBL" id="CADCTM010000819">
    <property type="protein sequence ID" value="CAA9295388.1"/>
    <property type="molecule type" value="Genomic_DNA"/>
</dbReference>
<evidence type="ECO:0008006" key="2">
    <source>
        <dbReference type="Google" id="ProtNLM"/>
    </source>
</evidence>
<name>A0A6J4K4N2_9CYAN</name>
<dbReference type="PANTHER" id="PTHR34387:SF1">
    <property type="entry name" value="PERIPLASMIC IMMUNOGENIC PROTEIN"/>
    <property type="match status" value="1"/>
</dbReference>
<gene>
    <name evidence="1" type="ORF">AVDCRST_MAG92-4653</name>
</gene>
<evidence type="ECO:0000313" key="1">
    <source>
        <dbReference type="EMBL" id="CAA9295388.1"/>
    </source>
</evidence>
<proteinExistence type="predicted"/>
<dbReference type="InterPro" id="IPR052022">
    <property type="entry name" value="26kDa_periplasmic_antigen"/>
</dbReference>
<protein>
    <recommendedName>
        <fullName evidence="2">DUF541 domain-containing protein</fullName>
    </recommendedName>
</protein>
<accession>A0A6J4K4N2</accession>
<dbReference type="PANTHER" id="PTHR34387">
    <property type="entry name" value="SLR1258 PROTEIN"/>
    <property type="match status" value="1"/>
</dbReference>